<dbReference type="Gene3D" id="3.90.960.10">
    <property type="entry name" value="YbaK/aminoacyl-tRNA synthetase-associated domain"/>
    <property type="match status" value="1"/>
</dbReference>
<proteinExistence type="predicted"/>
<dbReference type="GO" id="GO:0002161">
    <property type="term" value="F:aminoacyl-tRNA deacylase activity"/>
    <property type="evidence" value="ECO:0007669"/>
    <property type="project" value="InterPro"/>
</dbReference>
<dbReference type="EMBL" id="CAFBMQ010000382">
    <property type="protein sequence ID" value="CAB4931875.1"/>
    <property type="molecule type" value="Genomic_DNA"/>
</dbReference>
<protein>
    <submittedName>
        <fullName evidence="2">Unannotated protein</fullName>
    </submittedName>
</protein>
<reference evidence="2" key="1">
    <citation type="submission" date="2020-05" db="EMBL/GenBank/DDBJ databases">
        <authorList>
            <person name="Chiriac C."/>
            <person name="Salcher M."/>
            <person name="Ghai R."/>
            <person name="Kavagutti S V."/>
        </authorList>
    </citation>
    <scope>NUCLEOTIDE SEQUENCE</scope>
</reference>
<dbReference type="InterPro" id="IPR007214">
    <property type="entry name" value="YbaK/aa-tRNA-synth-assoc-dom"/>
</dbReference>
<dbReference type="PANTHER" id="PTHR30411">
    <property type="entry name" value="CYTOPLASMIC PROTEIN"/>
    <property type="match status" value="1"/>
</dbReference>
<dbReference type="PANTHER" id="PTHR30411:SF1">
    <property type="entry name" value="CYTOPLASMIC PROTEIN"/>
    <property type="match status" value="1"/>
</dbReference>
<name>A0A6J7IMA6_9ZZZZ</name>
<gene>
    <name evidence="2" type="ORF">UFOPK3609_01976</name>
</gene>
<dbReference type="InterPro" id="IPR036754">
    <property type="entry name" value="YbaK/aa-tRNA-synt-asso_dom_sf"/>
</dbReference>
<evidence type="ECO:0000313" key="2">
    <source>
        <dbReference type="EMBL" id="CAB4931875.1"/>
    </source>
</evidence>
<accession>A0A6J7IMA6</accession>
<feature type="domain" description="YbaK/aminoacyl-tRNA synthetase-associated" evidence="1">
    <location>
        <begin position="50"/>
        <end position="167"/>
    </location>
</feature>
<dbReference type="AlphaFoldDB" id="A0A6J7IMA6"/>
<dbReference type="Pfam" id="PF04073">
    <property type="entry name" value="tRNA_edit"/>
    <property type="match status" value="1"/>
</dbReference>
<dbReference type="CDD" id="cd04333">
    <property type="entry name" value="ProX_deacylase"/>
    <property type="match status" value="1"/>
</dbReference>
<sequence>MCEQERSLPSGRVGATINGVTSSEHPMVAHVQQVLRDAGASGEVRHLADAAPTAQAAADQLGVPVGAIANSLVFDVGGSPVLVLTSGAHRVDTAKVAALLGVPELTKATAAFVREHTGQAIGGVAPVGHPEPIGTLVDITLARHEQVWAAAGHPHTVFPTTYDELLRITAGTAAEVDAG</sequence>
<evidence type="ECO:0000259" key="1">
    <source>
        <dbReference type="Pfam" id="PF04073"/>
    </source>
</evidence>
<organism evidence="2">
    <name type="scientific">freshwater metagenome</name>
    <dbReference type="NCBI Taxonomy" id="449393"/>
    <lineage>
        <taxon>unclassified sequences</taxon>
        <taxon>metagenomes</taxon>
        <taxon>ecological metagenomes</taxon>
    </lineage>
</organism>
<dbReference type="SUPFAM" id="SSF55826">
    <property type="entry name" value="YbaK/ProRS associated domain"/>
    <property type="match status" value="1"/>
</dbReference>